<reference evidence="2" key="1">
    <citation type="journal article" date="2023" name="Nat. Plants">
        <title>Single-cell RNA sequencing provides a high-resolution roadmap for understanding the multicellular compartmentation of specialized metabolism.</title>
        <authorList>
            <person name="Sun S."/>
            <person name="Shen X."/>
            <person name="Li Y."/>
            <person name="Li Y."/>
            <person name="Wang S."/>
            <person name="Li R."/>
            <person name="Zhang H."/>
            <person name="Shen G."/>
            <person name="Guo B."/>
            <person name="Wei J."/>
            <person name="Xu J."/>
            <person name="St-Pierre B."/>
            <person name="Chen S."/>
            <person name="Sun C."/>
        </authorList>
    </citation>
    <scope>NUCLEOTIDE SEQUENCE [LARGE SCALE GENOMIC DNA]</scope>
</reference>
<gene>
    <name evidence="1" type="ORF">M9H77_30533</name>
</gene>
<comment type="caution">
    <text evidence="1">The sequence shown here is derived from an EMBL/GenBank/DDBJ whole genome shotgun (WGS) entry which is preliminary data.</text>
</comment>
<evidence type="ECO:0000313" key="2">
    <source>
        <dbReference type="Proteomes" id="UP001060085"/>
    </source>
</evidence>
<accession>A0ACB9ZYF2</accession>
<sequence>MPLSSFSLEALSFFIRALVIGPGFNSSMDVLSHEIDSSLLYHKPFKEFIRKNDISLALSWKHSCAIFLKYEFGVPLLYHLRFKELLQKIVSKRNINNVYQWSFTYLISSTRH</sequence>
<proteinExistence type="predicted"/>
<organism evidence="1 2">
    <name type="scientific">Catharanthus roseus</name>
    <name type="common">Madagascar periwinkle</name>
    <name type="synonym">Vinca rosea</name>
    <dbReference type="NCBI Taxonomy" id="4058"/>
    <lineage>
        <taxon>Eukaryota</taxon>
        <taxon>Viridiplantae</taxon>
        <taxon>Streptophyta</taxon>
        <taxon>Embryophyta</taxon>
        <taxon>Tracheophyta</taxon>
        <taxon>Spermatophyta</taxon>
        <taxon>Magnoliopsida</taxon>
        <taxon>eudicotyledons</taxon>
        <taxon>Gunneridae</taxon>
        <taxon>Pentapetalae</taxon>
        <taxon>asterids</taxon>
        <taxon>lamiids</taxon>
        <taxon>Gentianales</taxon>
        <taxon>Apocynaceae</taxon>
        <taxon>Rauvolfioideae</taxon>
        <taxon>Vinceae</taxon>
        <taxon>Catharanthinae</taxon>
        <taxon>Catharanthus</taxon>
    </lineage>
</organism>
<name>A0ACB9ZYF2_CATRO</name>
<dbReference type="Proteomes" id="UP001060085">
    <property type="component" value="Linkage Group LG07"/>
</dbReference>
<evidence type="ECO:0000313" key="1">
    <source>
        <dbReference type="EMBL" id="KAI5653346.1"/>
    </source>
</evidence>
<dbReference type="EMBL" id="CM044707">
    <property type="protein sequence ID" value="KAI5653346.1"/>
    <property type="molecule type" value="Genomic_DNA"/>
</dbReference>
<keyword evidence="2" id="KW-1185">Reference proteome</keyword>
<protein>
    <submittedName>
        <fullName evidence="1">Uncharacterized protein</fullName>
    </submittedName>
</protein>